<dbReference type="OrthoDB" id="9803111at2"/>
<dbReference type="InterPro" id="IPR003869">
    <property type="entry name" value="Polysac_CapD-like"/>
</dbReference>
<name>A0A1P8WKS7_9PLAN</name>
<dbReference type="CDD" id="cd05237">
    <property type="entry name" value="UDP_invert_4-6DH_SDR_e"/>
    <property type="match status" value="1"/>
</dbReference>
<comment type="similarity">
    <text evidence="1">Belongs to the polysaccharide synthase family.</text>
</comment>
<reference evidence="3 4" key="1">
    <citation type="journal article" date="2016" name="Front. Microbiol.">
        <title>Fuerstia marisgermanicae gen. nov., sp. nov., an Unusual Member of the Phylum Planctomycetes from the German Wadden Sea.</title>
        <authorList>
            <person name="Kohn T."/>
            <person name="Heuer A."/>
            <person name="Jogler M."/>
            <person name="Vollmers J."/>
            <person name="Boedeker C."/>
            <person name="Bunk B."/>
            <person name="Rast P."/>
            <person name="Borchert D."/>
            <person name="Glockner I."/>
            <person name="Freese H.M."/>
            <person name="Klenk H.P."/>
            <person name="Overmann J."/>
            <person name="Kaster A.K."/>
            <person name="Rohde M."/>
            <person name="Wiegand S."/>
            <person name="Jogler C."/>
        </authorList>
    </citation>
    <scope>NUCLEOTIDE SEQUENCE [LARGE SCALE GENOMIC DNA]</scope>
    <source>
        <strain evidence="3 4">NH11</strain>
    </source>
</reference>
<dbReference type="RefSeq" id="WP_077025941.1">
    <property type="nucleotide sequence ID" value="NZ_CP017641.1"/>
</dbReference>
<dbReference type="EMBL" id="CP017641">
    <property type="protein sequence ID" value="APZ94666.1"/>
    <property type="molecule type" value="Genomic_DNA"/>
</dbReference>
<dbReference type="GO" id="GO:0016829">
    <property type="term" value="F:lyase activity"/>
    <property type="evidence" value="ECO:0007669"/>
    <property type="project" value="UniProtKB-KW"/>
</dbReference>
<dbReference type="SUPFAM" id="SSF51735">
    <property type="entry name" value="NAD(P)-binding Rossmann-fold domains"/>
    <property type="match status" value="1"/>
</dbReference>
<dbReference type="PANTHER" id="PTHR43318">
    <property type="entry name" value="UDP-N-ACETYLGLUCOSAMINE 4,6-DEHYDRATASE"/>
    <property type="match status" value="1"/>
</dbReference>
<keyword evidence="4" id="KW-1185">Reference proteome</keyword>
<dbReference type="PANTHER" id="PTHR43318:SF2">
    <property type="entry name" value="UDP-N-ACETYLGLUCOSAMINE 4,6-DEHYDRATASE (INVERTING)"/>
    <property type="match status" value="1"/>
</dbReference>
<evidence type="ECO:0000259" key="2">
    <source>
        <dbReference type="Pfam" id="PF02719"/>
    </source>
</evidence>
<keyword evidence="3" id="KW-0456">Lyase</keyword>
<dbReference type="EC" id="4.2.1.115" evidence="3"/>
<dbReference type="InterPro" id="IPR036291">
    <property type="entry name" value="NAD(P)-bd_dom_sf"/>
</dbReference>
<dbReference type="KEGG" id="fmr:Fuma_04305"/>
<feature type="domain" description="Polysaccharide biosynthesis protein CapD-like" evidence="2">
    <location>
        <begin position="9"/>
        <end position="299"/>
    </location>
</feature>
<evidence type="ECO:0000313" key="4">
    <source>
        <dbReference type="Proteomes" id="UP000187735"/>
    </source>
</evidence>
<evidence type="ECO:0000256" key="1">
    <source>
        <dbReference type="ARBA" id="ARBA00007430"/>
    </source>
</evidence>
<gene>
    <name evidence="3" type="primary">pseB</name>
    <name evidence="3" type="ORF">Fuma_04305</name>
</gene>
<dbReference type="InterPro" id="IPR051203">
    <property type="entry name" value="Polysaccharide_Synthase-Rel"/>
</dbReference>
<dbReference type="Pfam" id="PF02719">
    <property type="entry name" value="Polysacc_synt_2"/>
    <property type="match status" value="1"/>
</dbReference>
<dbReference type="AlphaFoldDB" id="A0A1P8WKS7"/>
<sequence>MAFLTGKTVLVTGGCGTVGRELVRQIVSQTPAEVRVIDSNESEIFFLEQEMDAQIAEENLQDVTALCHVGDIRDVDRLNTLFEGVDVVFHLAALKHVILCEKSPFDATQTNIIGVKNVIQAALNNNVERVIFTSSDKGVNPTNVLGTSKLMGERLITSANSLKINKRTVFSSTRFGNVLGSRGSVATVFERQIKAGGPVTLTDPEMTRFVMTLKQACSLVLEASELARGGEVFVTKMPVMRIEDLAHVMIYRLAPEFGHAPTDVEVTNIGSKAGEKFYEELMTDEETRRTWELPNMFTVLPAFRSVYQEIEYDYPTILRKQVTEPYNSATGDMMTYPEIEELLELCGVLQAIEDEEADIRPFLKRAA</sequence>
<evidence type="ECO:0000313" key="3">
    <source>
        <dbReference type="EMBL" id="APZ94666.1"/>
    </source>
</evidence>
<dbReference type="Proteomes" id="UP000187735">
    <property type="component" value="Chromosome"/>
</dbReference>
<dbReference type="STRING" id="1891926.Fuma_04305"/>
<dbReference type="Gene3D" id="3.40.50.720">
    <property type="entry name" value="NAD(P)-binding Rossmann-like Domain"/>
    <property type="match status" value="1"/>
</dbReference>
<organism evidence="3 4">
    <name type="scientific">Fuerstiella marisgermanici</name>
    <dbReference type="NCBI Taxonomy" id="1891926"/>
    <lineage>
        <taxon>Bacteria</taxon>
        <taxon>Pseudomonadati</taxon>
        <taxon>Planctomycetota</taxon>
        <taxon>Planctomycetia</taxon>
        <taxon>Planctomycetales</taxon>
        <taxon>Planctomycetaceae</taxon>
        <taxon>Fuerstiella</taxon>
    </lineage>
</organism>
<protein>
    <submittedName>
        <fullName evidence="3">UDP-N-acetylglucosamine 4,6-dehydratase (Inverting)</fullName>
        <ecNumber evidence="3">4.2.1.115</ecNumber>
    </submittedName>
</protein>
<accession>A0A1P8WKS7</accession>
<proteinExistence type="inferred from homology"/>